<keyword evidence="1" id="KW-1133">Transmembrane helix</keyword>
<dbReference type="AlphaFoldDB" id="A0A1H9RFI3"/>
<keyword evidence="1" id="KW-0472">Membrane</keyword>
<evidence type="ECO:0000313" key="3">
    <source>
        <dbReference type="Proteomes" id="UP000198815"/>
    </source>
</evidence>
<name>A0A1H9RFI3_9ACTN</name>
<gene>
    <name evidence="2" type="ORF">SAMN05443377_10726</name>
</gene>
<feature type="transmembrane region" description="Helical" evidence="1">
    <location>
        <begin position="28"/>
        <end position="49"/>
    </location>
</feature>
<dbReference type="Proteomes" id="UP000198815">
    <property type="component" value="Unassembled WGS sequence"/>
</dbReference>
<evidence type="ECO:0000256" key="1">
    <source>
        <dbReference type="SAM" id="Phobius"/>
    </source>
</evidence>
<protein>
    <submittedName>
        <fullName evidence="2">Uncharacterized protein</fullName>
    </submittedName>
</protein>
<accession>A0A1H9RFI3</accession>
<dbReference type="RefSeq" id="WP_143052813.1">
    <property type="nucleotide sequence ID" value="NZ_FOGZ01000007.1"/>
</dbReference>
<feature type="transmembrane region" description="Helical" evidence="1">
    <location>
        <begin position="55"/>
        <end position="73"/>
    </location>
</feature>
<evidence type="ECO:0000313" key="2">
    <source>
        <dbReference type="EMBL" id="SER71424.1"/>
    </source>
</evidence>
<reference evidence="2 3" key="1">
    <citation type="submission" date="2016-10" db="EMBL/GenBank/DDBJ databases">
        <authorList>
            <person name="de Groot N.N."/>
        </authorList>
    </citation>
    <scope>NUCLEOTIDE SEQUENCE [LARGE SCALE GENOMIC DNA]</scope>
    <source>
        <strain evidence="2 3">DSM 16859</strain>
    </source>
</reference>
<sequence>MPPRNPFRRSSPGRASARPITISRVTRLLLVTVWIWFIAAPLFAILMFAIGKWPIGFLFAVITPFSWWTLPVARRQYRAWPRRSVDAPSAQLGDALALTEGLVTDGFRAIAPRDCRITVALVDSGGTRSYFVRCVGGGETIEARVPTEAGPQTVAFLRAAQAAGAQTPEALPRQ</sequence>
<keyword evidence="3" id="KW-1185">Reference proteome</keyword>
<keyword evidence="1" id="KW-0812">Transmembrane</keyword>
<dbReference type="STRING" id="64702.SAMN05443377_10726"/>
<organism evidence="2 3">
    <name type="scientific">Propionibacterium cyclohexanicum</name>
    <dbReference type="NCBI Taxonomy" id="64702"/>
    <lineage>
        <taxon>Bacteria</taxon>
        <taxon>Bacillati</taxon>
        <taxon>Actinomycetota</taxon>
        <taxon>Actinomycetes</taxon>
        <taxon>Propionibacteriales</taxon>
        <taxon>Propionibacteriaceae</taxon>
        <taxon>Propionibacterium</taxon>
    </lineage>
</organism>
<dbReference type="EMBL" id="FOGZ01000007">
    <property type="protein sequence ID" value="SER71424.1"/>
    <property type="molecule type" value="Genomic_DNA"/>
</dbReference>
<proteinExistence type="predicted"/>